<evidence type="ECO:0000256" key="2">
    <source>
        <dbReference type="ARBA" id="ARBA00009589"/>
    </source>
</evidence>
<comment type="similarity">
    <text evidence="2">Belongs to the 5'(3')-deoxyribonucleotidase family.</text>
</comment>
<sequence length="1118" mass="124242">MDSVPSGVTALAESGAVPAPLTGFLWMLVLGFIIAFVLAFSVGANDVANSFGTAVGSGVVTLRQACILASIFETVGSVLLGAKVSETIRKGLIDVEMYNSTQELLMAGSISAMFGSAVWQLVASFLKLPISGTHCIVGATIGFSLVAKGQEGVKWSELLKIVLSWFISPLLSGIMSAILFFLVRRFILHKADPVPNGLRALPVFYACTVGINLFSIMYTGAPLLGFDKLPLWGILLISAGSAVVCALVVWFFVCPRMKKKIEREIKSSPSESPLMEKNSSLKEDHEEPKAPLGDGPGNAKSPIAEVVSPVPHRVAVEERTVSFNLGDLEEVPERERLPSVDLKETNIDSAGAVQLPNGNLVQFNQAVSHQMSSSGQYQYHTVHKDSGLYKELLHKLHLAKMGDCMGDSGDKPLRRNNSYTSYTMAICEEMEKLTWPAADTKKRVEMGIGNRKGSSSSLEEWQDQDKPEVSLLFQFLQILTACFGSFAHGGNDVSNAIGPLVALYLIYQTGDVATKVATPIWLLLYGGAGICIGLWVWGRRVIQTMGKDLTPITPSSGFSIELASALTVVIASNVGLPISTTHCKVGSVVSVGWLRSRKAVDWHLFRNIFMAWFVTVPISGLISAAIMAVFKIFVNRSLALEKIKCFGFDMDYTLAMYKSPDYEELAFQLLLEHLVSIGYPHEILAYKYDPTFPTRGLVFDALYGNLLKVDSHGNLLVCAHGFRFLKGAEILHYYPNKFIQRDDMKRFHILNTLFNLTETYLYACLVDFFSNCSRYVNCDTGYKHGNLFMSFRSMFQDVREAMDQVHLSGCLKEKTLENLEKYVVKDPRVPLLLSRMKEVGKVFLATNSDYNYTDAIMSYLFDFSDGDKAETPQRPWRSYFDLIVVDTRKPLFFAEGTVLRQVNTDTGKLRIGTYTGPLQHCAVYSGGSSDVVCDLLGVKGKDILYMGDHIFGDILKSKKRQGWRTFLVVPELARELQVWTEKSELFEELRSLDLFLAELYQHLDSGSSERPDISSIKRRIQKVTHEMDMCYGKMGSLFRCGSRQTLFANQLMRYADLYAASFVNFLYYPFSYLFRAPSVLMAHESTVEHGPVDAVEVTGVLQDSSREEEEEEEEDGEA</sequence>
<dbReference type="InterPro" id="IPR008380">
    <property type="entry name" value="HAD-SF_hydro_IG_5-nucl"/>
</dbReference>
<dbReference type="AlphaFoldDB" id="U3IAM4"/>
<evidence type="ECO:0000256" key="11">
    <source>
        <dbReference type="ARBA" id="ARBA00022989"/>
    </source>
</evidence>
<name>U3IAM4_ANAPP</name>
<feature type="transmembrane region" description="Helical" evidence="14">
    <location>
        <begin position="231"/>
        <end position="253"/>
    </location>
</feature>
<dbReference type="Ensembl" id="ENSAPLT00000004909.2">
    <property type="protein sequence ID" value="ENSAPLP00000004296.2"/>
    <property type="gene ID" value="ENSAPLG00000005253.2"/>
</dbReference>
<keyword evidence="12 14" id="KW-0472">Membrane</keyword>
<reference evidence="15" key="2">
    <citation type="submission" date="2025-08" db="UniProtKB">
        <authorList>
            <consortium name="Ensembl"/>
        </authorList>
    </citation>
    <scope>IDENTIFICATION</scope>
</reference>
<dbReference type="InterPro" id="IPR001204">
    <property type="entry name" value="Phos_transporter"/>
</dbReference>
<keyword evidence="16" id="KW-1185">Reference proteome</keyword>
<evidence type="ECO:0000256" key="7">
    <source>
        <dbReference type="ARBA" id="ARBA00022723"/>
    </source>
</evidence>
<feature type="compositionally biased region" description="Acidic residues" evidence="13">
    <location>
        <begin position="1106"/>
        <end position="1118"/>
    </location>
</feature>
<reference evidence="15" key="3">
    <citation type="submission" date="2025-09" db="UniProtKB">
        <authorList>
            <consortium name="Ensembl"/>
        </authorList>
    </citation>
    <scope>IDENTIFICATION</scope>
</reference>
<dbReference type="SUPFAM" id="SSF56784">
    <property type="entry name" value="HAD-like"/>
    <property type="match status" value="1"/>
</dbReference>
<evidence type="ECO:0000256" key="3">
    <source>
        <dbReference type="ARBA" id="ARBA00009916"/>
    </source>
</evidence>
<dbReference type="PANTHER" id="PTHR11101:SF46">
    <property type="entry name" value="SODIUM-DEPENDENT PHOSPHATE TRANSPORTER 1"/>
    <property type="match status" value="1"/>
</dbReference>
<feature type="transmembrane region" description="Helical" evidence="14">
    <location>
        <begin position="21"/>
        <end position="42"/>
    </location>
</feature>
<evidence type="ECO:0000256" key="4">
    <source>
        <dbReference type="ARBA" id="ARBA00022448"/>
    </source>
</evidence>
<keyword evidence="10" id="KW-0769">Symport</keyword>
<evidence type="ECO:0000256" key="1">
    <source>
        <dbReference type="ARBA" id="ARBA00004141"/>
    </source>
</evidence>
<evidence type="ECO:0000256" key="6">
    <source>
        <dbReference type="ARBA" id="ARBA00022692"/>
    </source>
</evidence>
<feature type="transmembrane region" description="Helical" evidence="14">
    <location>
        <begin position="158"/>
        <end position="183"/>
    </location>
</feature>
<keyword evidence="7" id="KW-0479">Metal-binding</keyword>
<dbReference type="Proteomes" id="UP000016666">
    <property type="component" value="Unassembled WGS sequence"/>
</dbReference>
<dbReference type="GO" id="GO:0035435">
    <property type="term" value="P:phosphate ion transmembrane transport"/>
    <property type="evidence" value="ECO:0007669"/>
    <property type="project" value="TreeGrafter"/>
</dbReference>
<dbReference type="GO" id="GO:0016787">
    <property type="term" value="F:hydrolase activity"/>
    <property type="evidence" value="ECO:0007669"/>
    <property type="project" value="UniProtKB-KW"/>
</dbReference>
<protein>
    <recommendedName>
        <fullName evidence="17">Phosphate transporter</fullName>
    </recommendedName>
</protein>
<dbReference type="CDD" id="cd07522">
    <property type="entry name" value="HAD_cN-II"/>
    <property type="match status" value="1"/>
</dbReference>
<dbReference type="HOGENOM" id="CLU_017845_3_1_1"/>
<accession>U3IAM4</accession>
<evidence type="ECO:0000256" key="13">
    <source>
        <dbReference type="SAM" id="MobiDB-lite"/>
    </source>
</evidence>
<evidence type="ECO:0000256" key="12">
    <source>
        <dbReference type="ARBA" id="ARBA00023136"/>
    </source>
</evidence>
<keyword evidence="5" id="KW-0592">Phosphate transport</keyword>
<feature type="compositionally biased region" description="Basic and acidic residues" evidence="13">
    <location>
        <begin position="279"/>
        <end position="289"/>
    </location>
</feature>
<dbReference type="GO" id="GO:0005315">
    <property type="term" value="F:phosphate transmembrane transporter activity"/>
    <property type="evidence" value="ECO:0007669"/>
    <property type="project" value="InterPro"/>
</dbReference>
<evidence type="ECO:0000313" key="15">
    <source>
        <dbReference type="Ensembl" id="ENSAPLP00000004296.2"/>
    </source>
</evidence>
<dbReference type="InterPro" id="IPR036412">
    <property type="entry name" value="HAD-like_sf"/>
</dbReference>
<feature type="transmembrane region" description="Helical" evidence="14">
    <location>
        <begin position="128"/>
        <end position="146"/>
    </location>
</feature>
<dbReference type="GO" id="GO:0015293">
    <property type="term" value="F:symporter activity"/>
    <property type="evidence" value="ECO:0007669"/>
    <property type="project" value="UniProtKB-KW"/>
</dbReference>
<feature type="transmembrane region" description="Helical" evidence="14">
    <location>
        <begin position="203"/>
        <end position="224"/>
    </location>
</feature>
<comment type="similarity">
    <text evidence="3">Belongs to the inorganic phosphate transporter (PiT) (TC 2.A.20) family.</text>
</comment>
<dbReference type="NCBIfam" id="TIGR02244">
    <property type="entry name" value="HAD-IG-Ncltidse"/>
    <property type="match status" value="1"/>
</dbReference>
<dbReference type="Pfam" id="PF01384">
    <property type="entry name" value="PHO4"/>
    <property type="match status" value="1"/>
</dbReference>
<proteinExistence type="inferred from homology"/>
<evidence type="ECO:0000256" key="14">
    <source>
        <dbReference type="SAM" id="Phobius"/>
    </source>
</evidence>
<keyword evidence="6 14" id="KW-0812">Transmembrane</keyword>
<evidence type="ECO:0000256" key="9">
    <source>
        <dbReference type="ARBA" id="ARBA00022842"/>
    </source>
</evidence>
<feature type="region of interest" description="Disordered" evidence="13">
    <location>
        <begin position="264"/>
        <end position="303"/>
    </location>
</feature>
<reference evidence="16" key="1">
    <citation type="submission" date="2017-10" db="EMBL/GenBank/DDBJ databases">
        <title>A new Pekin duck reference genome.</title>
        <authorList>
            <person name="Hou Z.-C."/>
            <person name="Zhou Z.-K."/>
            <person name="Zhu F."/>
            <person name="Hou S.-S."/>
        </authorList>
    </citation>
    <scope>NUCLEOTIDE SEQUENCE [LARGE SCALE GENOMIC DNA]</scope>
</reference>
<keyword evidence="4" id="KW-0813">Transport</keyword>
<evidence type="ECO:0000313" key="16">
    <source>
        <dbReference type="Proteomes" id="UP000016666"/>
    </source>
</evidence>
<feature type="transmembrane region" description="Helical" evidence="14">
    <location>
        <begin position="609"/>
        <end position="634"/>
    </location>
</feature>
<dbReference type="GO" id="GO:0046872">
    <property type="term" value="F:metal ion binding"/>
    <property type="evidence" value="ECO:0007669"/>
    <property type="project" value="UniProtKB-KW"/>
</dbReference>
<comment type="subcellular location">
    <subcellularLocation>
        <location evidence="1">Membrane</location>
        <topology evidence="1">Multi-pass membrane protein</topology>
    </subcellularLocation>
</comment>
<evidence type="ECO:0000256" key="10">
    <source>
        <dbReference type="ARBA" id="ARBA00022847"/>
    </source>
</evidence>
<evidence type="ECO:0000256" key="8">
    <source>
        <dbReference type="ARBA" id="ARBA00022801"/>
    </source>
</evidence>
<dbReference type="Gene3D" id="3.40.50.1000">
    <property type="entry name" value="HAD superfamily/HAD-like"/>
    <property type="match status" value="2"/>
</dbReference>
<organism evidence="15 16">
    <name type="scientific">Anas platyrhynchos platyrhynchos</name>
    <name type="common">Northern mallard</name>
    <dbReference type="NCBI Taxonomy" id="8840"/>
    <lineage>
        <taxon>Eukaryota</taxon>
        <taxon>Metazoa</taxon>
        <taxon>Chordata</taxon>
        <taxon>Craniata</taxon>
        <taxon>Vertebrata</taxon>
        <taxon>Euteleostomi</taxon>
        <taxon>Archelosauria</taxon>
        <taxon>Archosauria</taxon>
        <taxon>Dinosauria</taxon>
        <taxon>Saurischia</taxon>
        <taxon>Theropoda</taxon>
        <taxon>Coelurosauria</taxon>
        <taxon>Aves</taxon>
        <taxon>Neognathae</taxon>
        <taxon>Galloanserae</taxon>
        <taxon>Anseriformes</taxon>
        <taxon>Anatidae</taxon>
        <taxon>Anatinae</taxon>
        <taxon>Anas</taxon>
    </lineage>
</organism>
<feature type="transmembrane region" description="Helical" evidence="14">
    <location>
        <begin position="520"/>
        <end position="537"/>
    </location>
</feature>
<keyword evidence="11 14" id="KW-1133">Transmembrane helix</keyword>
<dbReference type="InterPro" id="IPR023214">
    <property type="entry name" value="HAD_sf"/>
</dbReference>
<evidence type="ECO:0008006" key="17">
    <source>
        <dbReference type="Google" id="ProtNLM"/>
    </source>
</evidence>
<evidence type="ECO:0000256" key="5">
    <source>
        <dbReference type="ARBA" id="ARBA00022592"/>
    </source>
</evidence>
<dbReference type="GO" id="GO:0046037">
    <property type="term" value="P:GMP metabolic process"/>
    <property type="evidence" value="ECO:0007669"/>
    <property type="project" value="UniProtKB-ARBA"/>
</dbReference>
<dbReference type="FunFam" id="3.40.50.1000:FF:000021">
    <property type="entry name" value="NT5C2 isoform 1"/>
    <property type="match status" value="1"/>
</dbReference>
<feature type="region of interest" description="Disordered" evidence="13">
    <location>
        <begin position="1093"/>
        <end position="1118"/>
    </location>
</feature>
<dbReference type="GeneTree" id="ENSGT00940000162631"/>
<dbReference type="PANTHER" id="PTHR11101">
    <property type="entry name" value="PHOSPHATE TRANSPORTER"/>
    <property type="match status" value="1"/>
</dbReference>
<dbReference type="GO" id="GO:0016020">
    <property type="term" value="C:membrane"/>
    <property type="evidence" value="ECO:0007669"/>
    <property type="project" value="UniProtKB-SubCell"/>
</dbReference>
<dbReference type="Pfam" id="PF05761">
    <property type="entry name" value="5_nucleotid"/>
    <property type="match status" value="1"/>
</dbReference>
<keyword evidence="8" id="KW-0378">Hydrolase</keyword>
<keyword evidence="9" id="KW-0460">Magnesium</keyword>